<dbReference type="AlphaFoldDB" id="U4L940"/>
<dbReference type="PANTHER" id="PTHR43591:SF24">
    <property type="entry name" value="2-METHOXY-6-POLYPRENYL-1,4-BENZOQUINOL METHYLASE, MITOCHONDRIAL"/>
    <property type="match status" value="1"/>
</dbReference>
<dbReference type="PANTHER" id="PTHR43591">
    <property type="entry name" value="METHYLTRANSFERASE"/>
    <property type="match status" value="1"/>
</dbReference>
<evidence type="ECO:0000313" key="1">
    <source>
        <dbReference type="EMBL" id="CCX14765.1"/>
    </source>
</evidence>
<dbReference type="STRING" id="1076935.U4L940"/>
<dbReference type="Proteomes" id="UP000018144">
    <property type="component" value="Unassembled WGS sequence"/>
</dbReference>
<dbReference type="InterPro" id="IPR029063">
    <property type="entry name" value="SAM-dependent_MTases_sf"/>
</dbReference>
<keyword evidence="1" id="KW-0808">Transferase</keyword>
<name>U4L940_PYROM</name>
<keyword evidence="2" id="KW-1185">Reference proteome</keyword>
<dbReference type="eggNOG" id="ENOG502QSKG">
    <property type="taxonomic scope" value="Eukaryota"/>
</dbReference>
<evidence type="ECO:0000313" key="2">
    <source>
        <dbReference type="Proteomes" id="UP000018144"/>
    </source>
</evidence>
<accession>U4L940</accession>
<dbReference type="EMBL" id="HF936044">
    <property type="protein sequence ID" value="CCX14765.1"/>
    <property type="molecule type" value="Genomic_DNA"/>
</dbReference>
<dbReference type="Gene3D" id="3.40.50.150">
    <property type="entry name" value="Vaccinia Virus protein VP39"/>
    <property type="match status" value="1"/>
</dbReference>
<dbReference type="OMA" id="AWILMIT"/>
<dbReference type="CDD" id="cd02440">
    <property type="entry name" value="AdoMet_MTases"/>
    <property type="match status" value="1"/>
</dbReference>
<dbReference type="SUPFAM" id="SSF53335">
    <property type="entry name" value="S-adenosyl-L-methionine-dependent methyltransferases"/>
    <property type="match status" value="1"/>
</dbReference>
<gene>
    <name evidence="1" type="ORF">PCON_14359</name>
</gene>
<proteinExistence type="predicted"/>
<keyword evidence="1" id="KW-0489">Methyltransferase</keyword>
<dbReference type="Pfam" id="PF13489">
    <property type="entry name" value="Methyltransf_23"/>
    <property type="match status" value="1"/>
</dbReference>
<organism evidence="1 2">
    <name type="scientific">Pyronema omphalodes (strain CBS 100304)</name>
    <name type="common">Pyronema confluens</name>
    <dbReference type="NCBI Taxonomy" id="1076935"/>
    <lineage>
        <taxon>Eukaryota</taxon>
        <taxon>Fungi</taxon>
        <taxon>Dikarya</taxon>
        <taxon>Ascomycota</taxon>
        <taxon>Pezizomycotina</taxon>
        <taxon>Pezizomycetes</taxon>
        <taxon>Pezizales</taxon>
        <taxon>Pyronemataceae</taxon>
        <taxon>Pyronema</taxon>
    </lineage>
</organism>
<dbReference type="OrthoDB" id="184880at2759"/>
<dbReference type="GO" id="GO:0032259">
    <property type="term" value="P:methylation"/>
    <property type="evidence" value="ECO:0007669"/>
    <property type="project" value="UniProtKB-KW"/>
</dbReference>
<sequence>MASSSAKTTAADIEVDPAVLADLEVDSYDSSGFATSTQSLTSSINSYVFENGRRYHAYYGTEKNHLPTDEKEQDRMDMHHEIMLQLLEGKLHLAPIGNSPQRILDIGTGTGIWAVDCADTYPSAEVIGTDLSPIQPSWVPPNLKFEVDDMSEIWGYKDDSFDFIHVRNLSQSVEDWDHLLRQIYRCTKPGGYFELAECEFTIKSDDGTAGPDFQKYMKLLTEACVKLNRPTVTADMAKDLLDRGGFEDVKVVTLKQPFGPWAKDERMKKIGAMVMLTADAGAEGYGLAMFTRVLGMTAEDSLALCQKTSAEIRNKNYHVWEPFHVAYGRKPLKASEDK</sequence>
<protein>
    <submittedName>
        <fullName evidence="1">Similar to Demethylmenaquinone methyltransferase acc. no. Q9RRT0</fullName>
    </submittedName>
</protein>
<dbReference type="GO" id="GO:0008168">
    <property type="term" value="F:methyltransferase activity"/>
    <property type="evidence" value="ECO:0007669"/>
    <property type="project" value="UniProtKB-KW"/>
</dbReference>
<reference evidence="1 2" key="1">
    <citation type="journal article" date="2013" name="PLoS Genet.">
        <title>The genome and development-dependent transcriptomes of Pyronema confluens: a window into fungal evolution.</title>
        <authorList>
            <person name="Traeger S."/>
            <person name="Altegoer F."/>
            <person name="Freitag M."/>
            <person name="Gabaldon T."/>
            <person name="Kempken F."/>
            <person name="Kumar A."/>
            <person name="Marcet-Houben M."/>
            <person name="Poggeler S."/>
            <person name="Stajich J.E."/>
            <person name="Nowrousian M."/>
        </authorList>
    </citation>
    <scope>NUCLEOTIDE SEQUENCE [LARGE SCALE GENOMIC DNA]</scope>
    <source>
        <strain evidence="2">CBS 100304</strain>
        <tissue evidence="1">Vegetative mycelium</tissue>
    </source>
</reference>